<reference evidence="1 2" key="1">
    <citation type="submission" date="2020-08" db="EMBL/GenBank/DDBJ databases">
        <title>Genomic Encyclopedia of Type Strains, Phase IV (KMG-V): Genome sequencing to study the core and pangenomes of soil and plant-associated prokaryotes.</title>
        <authorList>
            <person name="Whitman W."/>
        </authorList>
    </citation>
    <scope>NUCLEOTIDE SEQUENCE [LARGE SCALE GENOMIC DNA]</scope>
    <source>
        <strain evidence="1 2">JPY162</strain>
    </source>
</reference>
<name>A0A7W8L4T3_9BURK</name>
<accession>A0A7W8L4T3</accession>
<sequence>MSVIVISVGFCPAMPIGNQHDKIGNEIGERMDTVGNQRLRVRDRTDDDLQRHQYGIDRNTRKGTLACNALFLGGLGDRGGRHAEKAKRSVVAIVPATIRLRREGCEKTFLNQSLIKTKSIRVPAT</sequence>
<gene>
    <name evidence="1" type="ORF">HDG41_002358</name>
</gene>
<dbReference type="AlphaFoldDB" id="A0A7W8L4T3"/>
<organism evidence="1 2">
    <name type="scientific">Paraburkholderia youngii</name>
    <dbReference type="NCBI Taxonomy" id="2782701"/>
    <lineage>
        <taxon>Bacteria</taxon>
        <taxon>Pseudomonadati</taxon>
        <taxon>Pseudomonadota</taxon>
        <taxon>Betaproteobacteria</taxon>
        <taxon>Burkholderiales</taxon>
        <taxon>Burkholderiaceae</taxon>
        <taxon>Paraburkholderia</taxon>
    </lineage>
</organism>
<evidence type="ECO:0000313" key="1">
    <source>
        <dbReference type="EMBL" id="MBB5400309.1"/>
    </source>
</evidence>
<comment type="caution">
    <text evidence="1">The sequence shown here is derived from an EMBL/GenBank/DDBJ whole genome shotgun (WGS) entry which is preliminary data.</text>
</comment>
<dbReference type="Proteomes" id="UP000592820">
    <property type="component" value="Unassembled WGS sequence"/>
</dbReference>
<protein>
    <submittedName>
        <fullName evidence="1">Uncharacterized protein</fullName>
    </submittedName>
</protein>
<evidence type="ECO:0000313" key="2">
    <source>
        <dbReference type="Proteomes" id="UP000592820"/>
    </source>
</evidence>
<dbReference type="EMBL" id="JACHDE010000003">
    <property type="protein sequence ID" value="MBB5400309.1"/>
    <property type="molecule type" value="Genomic_DNA"/>
</dbReference>
<proteinExistence type="predicted"/>